<keyword evidence="3" id="KW-0862">Zinc</keyword>
<dbReference type="eggNOG" id="ENOG502S13F">
    <property type="taxonomic scope" value="Eukaryota"/>
</dbReference>
<protein>
    <recommendedName>
        <fullName evidence="5">CENP-V/GFA domain-containing protein</fullName>
    </recommendedName>
</protein>
<evidence type="ECO:0000256" key="4">
    <source>
        <dbReference type="ARBA" id="ARBA00023239"/>
    </source>
</evidence>
<reference evidence="6 7" key="1">
    <citation type="submission" date="2013-03" db="EMBL/GenBank/DDBJ databases">
        <title>The Genome Sequence of Capronia coronata CBS 617.96.</title>
        <authorList>
            <consortium name="The Broad Institute Genomics Platform"/>
            <person name="Cuomo C."/>
            <person name="de Hoog S."/>
            <person name="Gorbushina A."/>
            <person name="Walker B."/>
            <person name="Young S.K."/>
            <person name="Zeng Q."/>
            <person name="Gargeya S."/>
            <person name="Fitzgerald M."/>
            <person name="Haas B."/>
            <person name="Abouelleil A."/>
            <person name="Allen A.W."/>
            <person name="Alvarado L."/>
            <person name="Arachchi H.M."/>
            <person name="Berlin A.M."/>
            <person name="Chapman S.B."/>
            <person name="Gainer-Dewar J."/>
            <person name="Goldberg J."/>
            <person name="Griggs A."/>
            <person name="Gujja S."/>
            <person name="Hansen M."/>
            <person name="Howarth C."/>
            <person name="Imamovic A."/>
            <person name="Ireland A."/>
            <person name="Larimer J."/>
            <person name="McCowan C."/>
            <person name="Murphy C."/>
            <person name="Pearson M."/>
            <person name="Poon T.W."/>
            <person name="Priest M."/>
            <person name="Roberts A."/>
            <person name="Saif S."/>
            <person name="Shea T."/>
            <person name="Sisk P."/>
            <person name="Sykes S."/>
            <person name="Wortman J."/>
            <person name="Nusbaum C."/>
            <person name="Birren B."/>
        </authorList>
    </citation>
    <scope>NUCLEOTIDE SEQUENCE [LARGE SCALE GENOMIC DNA]</scope>
    <source>
        <strain evidence="6 7">CBS 617.96</strain>
    </source>
</reference>
<accession>W9YLV3</accession>
<dbReference type="GO" id="GO:0046872">
    <property type="term" value="F:metal ion binding"/>
    <property type="evidence" value="ECO:0007669"/>
    <property type="project" value="UniProtKB-KW"/>
</dbReference>
<gene>
    <name evidence="6" type="ORF">A1O1_03325</name>
</gene>
<evidence type="ECO:0000313" key="7">
    <source>
        <dbReference type="Proteomes" id="UP000019484"/>
    </source>
</evidence>
<feature type="domain" description="CENP-V/GFA" evidence="5">
    <location>
        <begin position="186"/>
        <end position="344"/>
    </location>
</feature>
<dbReference type="Pfam" id="PF04828">
    <property type="entry name" value="GFA"/>
    <property type="match status" value="2"/>
</dbReference>
<dbReference type="Proteomes" id="UP000019484">
    <property type="component" value="Unassembled WGS sequence"/>
</dbReference>
<evidence type="ECO:0000256" key="1">
    <source>
        <dbReference type="ARBA" id="ARBA00005495"/>
    </source>
</evidence>
<dbReference type="InterPro" id="IPR011057">
    <property type="entry name" value="Mss4-like_sf"/>
</dbReference>
<comment type="similarity">
    <text evidence="1">Belongs to the Gfa family.</text>
</comment>
<dbReference type="RefSeq" id="XP_007722420.1">
    <property type="nucleotide sequence ID" value="XM_007724230.1"/>
</dbReference>
<dbReference type="EMBL" id="AMWN01000003">
    <property type="protein sequence ID" value="EXJ90226.1"/>
    <property type="molecule type" value="Genomic_DNA"/>
</dbReference>
<dbReference type="OrthoDB" id="5422068at2759"/>
<dbReference type="AlphaFoldDB" id="W9YLV3"/>
<dbReference type="PROSITE" id="PS51891">
    <property type="entry name" value="CENP_V_GFA"/>
    <property type="match status" value="2"/>
</dbReference>
<evidence type="ECO:0000313" key="6">
    <source>
        <dbReference type="EMBL" id="EXJ90226.1"/>
    </source>
</evidence>
<comment type="caution">
    <text evidence="6">The sequence shown here is derived from an EMBL/GenBank/DDBJ whole genome shotgun (WGS) entry which is preliminary data.</text>
</comment>
<dbReference type="SUPFAM" id="SSF51316">
    <property type="entry name" value="Mss4-like"/>
    <property type="match status" value="2"/>
</dbReference>
<dbReference type="InterPro" id="IPR006913">
    <property type="entry name" value="CENP-V/GFA"/>
</dbReference>
<dbReference type="GO" id="GO:0016846">
    <property type="term" value="F:carbon-sulfur lyase activity"/>
    <property type="evidence" value="ECO:0007669"/>
    <property type="project" value="InterPro"/>
</dbReference>
<sequence length="354" mass="38828">MATPTRLTCLCKLVYEPADLLSSSTLPLECTICHCDTCRYTTGGLGVSCFSLKGRPSDKSLSNTTAYKTSEKYTRFFCKHCGCNVFFRSEEDGQWLAFSGIIEPDHKRAEEANEGETGGNDENVARVTSHIYVGDAHDGGMAPFLTRLGGRKAPCYVADAQDGVEPLGETELQELRGVGLDVASHERGSMMDVACHCGGVQLQVVPPAYNESSEGWHVPPDRSKYYARVCCCRSCRLALGFSLQPWAYIPPAHILTKLGEPVVFGPKAKETAQLERLKHYQSSESVLRSFCTTCGATIFFQSFERPDIINVSAGVVRSTAGNALAREWLHWDRRAVSYGGEAVDTELVEAWLAD</sequence>
<proteinExistence type="inferred from homology"/>
<name>W9YLV3_9EURO</name>
<evidence type="ECO:0000256" key="3">
    <source>
        <dbReference type="ARBA" id="ARBA00022833"/>
    </source>
</evidence>
<evidence type="ECO:0000259" key="5">
    <source>
        <dbReference type="PROSITE" id="PS51891"/>
    </source>
</evidence>
<dbReference type="HOGENOM" id="CLU_038839_0_0_1"/>
<dbReference type="PANTHER" id="PTHR33337">
    <property type="entry name" value="GFA DOMAIN-CONTAINING PROTEIN"/>
    <property type="match status" value="1"/>
</dbReference>
<keyword evidence="7" id="KW-1185">Reference proteome</keyword>
<evidence type="ECO:0000256" key="2">
    <source>
        <dbReference type="ARBA" id="ARBA00022723"/>
    </source>
</evidence>
<keyword evidence="2" id="KW-0479">Metal-binding</keyword>
<dbReference type="GeneID" id="19158219"/>
<feature type="domain" description="CENP-V/GFA" evidence="5">
    <location>
        <begin position="5"/>
        <end position="123"/>
    </location>
</feature>
<organism evidence="6 7">
    <name type="scientific">Capronia coronata CBS 617.96</name>
    <dbReference type="NCBI Taxonomy" id="1182541"/>
    <lineage>
        <taxon>Eukaryota</taxon>
        <taxon>Fungi</taxon>
        <taxon>Dikarya</taxon>
        <taxon>Ascomycota</taxon>
        <taxon>Pezizomycotina</taxon>
        <taxon>Eurotiomycetes</taxon>
        <taxon>Chaetothyriomycetidae</taxon>
        <taxon>Chaetothyriales</taxon>
        <taxon>Herpotrichiellaceae</taxon>
        <taxon>Capronia</taxon>
    </lineage>
</organism>
<dbReference type="Gene3D" id="3.90.1590.10">
    <property type="entry name" value="glutathione-dependent formaldehyde- activating enzyme (gfa)"/>
    <property type="match status" value="2"/>
</dbReference>
<dbReference type="PANTHER" id="PTHR33337:SF30">
    <property type="entry name" value="DUF636 DOMAIN PROTEIN (AFU_ORTHOLOGUE AFUA_1G03180)"/>
    <property type="match status" value="1"/>
</dbReference>
<keyword evidence="4" id="KW-0456">Lyase</keyword>